<dbReference type="Gene3D" id="1.20.1070.10">
    <property type="entry name" value="Rhodopsin 7-helix transmembrane proteins"/>
    <property type="match status" value="1"/>
</dbReference>
<dbReference type="InterPro" id="IPR017452">
    <property type="entry name" value="GPCR_Rhodpsn_7TM"/>
</dbReference>
<proteinExistence type="predicted"/>
<keyword evidence="5" id="KW-0297">G-protein coupled receptor</keyword>
<name>A0A815MIH0_ADIRI</name>
<evidence type="ECO:0000256" key="9">
    <source>
        <dbReference type="SAM" id="Phobius"/>
    </source>
</evidence>
<dbReference type="GO" id="GO:0043005">
    <property type="term" value="C:neuron projection"/>
    <property type="evidence" value="ECO:0007669"/>
    <property type="project" value="TreeGrafter"/>
</dbReference>
<dbReference type="GO" id="GO:0005886">
    <property type="term" value="C:plasma membrane"/>
    <property type="evidence" value="ECO:0007669"/>
    <property type="project" value="UniProtKB-SubCell"/>
</dbReference>
<feature type="transmembrane region" description="Helical" evidence="9">
    <location>
        <begin position="215"/>
        <end position="235"/>
    </location>
</feature>
<feature type="transmembrane region" description="Helical" evidence="9">
    <location>
        <begin position="255"/>
        <end position="277"/>
    </location>
</feature>
<evidence type="ECO:0000256" key="3">
    <source>
        <dbReference type="ARBA" id="ARBA00022692"/>
    </source>
</evidence>
<evidence type="ECO:0000313" key="11">
    <source>
        <dbReference type="EMBL" id="CAF1053545.1"/>
    </source>
</evidence>
<dbReference type="PROSITE" id="PS50262">
    <property type="entry name" value="G_PROTEIN_RECEP_F1_2"/>
    <property type="match status" value="1"/>
</dbReference>
<feature type="domain" description="G-protein coupled receptors family 1 profile" evidence="10">
    <location>
        <begin position="25"/>
        <end position="277"/>
    </location>
</feature>
<keyword evidence="6 9" id="KW-0472">Membrane</keyword>
<keyword evidence="4 9" id="KW-1133">Transmembrane helix</keyword>
<keyword evidence="3 9" id="KW-0812">Transmembrane</keyword>
<evidence type="ECO:0000313" key="13">
    <source>
        <dbReference type="Proteomes" id="UP000663828"/>
    </source>
</evidence>
<keyword evidence="8" id="KW-0807">Transducer</keyword>
<evidence type="ECO:0000256" key="5">
    <source>
        <dbReference type="ARBA" id="ARBA00023040"/>
    </source>
</evidence>
<organism evidence="12 14">
    <name type="scientific">Adineta ricciae</name>
    <name type="common">Rotifer</name>
    <dbReference type="NCBI Taxonomy" id="249248"/>
    <lineage>
        <taxon>Eukaryota</taxon>
        <taxon>Metazoa</taxon>
        <taxon>Spiralia</taxon>
        <taxon>Gnathifera</taxon>
        <taxon>Rotifera</taxon>
        <taxon>Eurotatoria</taxon>
        <taxon>Bdelloidea</taxon>
        <taxon>Adinetida</taxon>
        <taxon>Adinetidae</taxon>
        <taxon>Adineta</taxon>
    </lineage>
</organism>
<dbReference type="GO" id="GO:0007218">
    <property type="term" value="P:neuropeptide signaling pathway"/>
    <property type="evidence" value="ECO:0007669"/>
    <property type="project" value="TreeGrafter"/>
</dbReference>
<feature type="transmembrane region" description="Helical" evidence="9">
    <location>
        <begin position="170"/>
        <end position="194"/>
    </location>
</feature>
<evidence type="ECO:0000256" key="7">
    <source>
        <dbReference type="ARBA" id="ARBA00023170"/>
    </source>
</evidence>
<feature type="transmembrane region" description="Helical" evidence="9">
    <location>
        <begin position="131"/>
        <end position="150"/>
    </location>
</feature>
<feature type="transmembrane region" description="Helical" evidence="9">
    <location>
        <begin position="12"/>
        <end position="32"/>
    </location>
</feature>
<comment type="caution">
    <text evidence="12">The sequence shown here is derived from an EMBL/GenBank/DDBJ whole genome shotgun (WGS) entry which is preliminary data.</text>
</comment>
<keyword evidence="2" id="KW-1003">Cell membrane</keyword>
<evidence type="ECO:0000313" key="14">
    <source>
        <dbReference type="Proteomes" id="UP000663852"/>
    </source>
</evidence>
<reference evidence="12" key="1">
    <citation type="submission" date="2021-02" db="EMBL/GenBank/DDBJ databases">
        <authorList>
            <person name="Nowell W R."/>
        </authorList>
    </citation>
    <scope>NUCLEOTIDE SEQUENCE</scope>
</reference>
<dbReference type="EMBL" id="CAJNOR010000998">
    <property type="protein sequence ID" value="CAF1053545.1"/>
    <property type="molecule type" value="Genomic_DNA"/>
</dbReference>
<keyword evidence="7" id="KW-0675">Receptor</keyword>
<evidence type="ECO:0000259" key="10">
    <source>
        <dbReference type="PROSITE" id="PS50262"/>
    </source>
</evidence>
<dbReference type="PANTHER" id="PTHR24229:SF40">
    <property type="entry name" value="ALLATOSTATIN C RECEPTOR 1-RELATED"/>
    <property type="match status" value="1"/>
</dbReference>
<evidence type="ECO:0000256" key="8">
    <source>
        <dbReference type="ARBA" id="ARBA00023224"/>
    </source>
</evidence>
<evidence type="ECO:0000256" key="2">
    <source>
        <dbReference type="ARBA" id="ARBA00022475"/>
    </source>
</evidence>
<gene>
    <name evidence="12" type="ORF">EDS130_LOCUS37300</name>
    <name evidence="11" type="ORF">XAT740_LOCUS15902</name>
</gene>
<feature type="transmembrane region" description="Helical" evidence="9">
    <location>
        <begin position="53"/>
        <end position="74"/>
    </location>
</feature>
<evidence type="ECO:0000256" key="6">
    <source>
        <dbReference type="ARBA" id="ARBA00023136"/>
    </source>
</evidence>
<evidence type="ECO:0000256" key="4">
    <source>
        <dbReference type="ARBA" id="ARBA00022989"/>
    </source>
</evidence>
<dbReference type="SUPFAM" id="SSF81321">
    <property type="entry name" value="Family A G protein-coupled receptor-like"/>
    <property type="match status" value="1"/>
</dbReference>
<dbReference type="Proteomes" id="UP000663852">
    <property type="component" value="Unassembled WGS sequence"/>
</dbReference>
<dbReference type="GO" id="GO:0004930">
    <property type="term" value="F:G protein-coupled receptor activity"/>
    <property type="evidence" value="ECO:0007669"/>
    <property type="project" value="UniProtKB-KW"/>
</dbReference>
<dbReference type="Proteomes" id="UP000663828">
    <property type="component" value="Unassembled WGS sequence"/>
</dbReference>
<accession>A0A815MIH0</accession>
<dbReference type="AlphaFoldDB" id="A0A815MIH0"/>
<evidence type="ECO:0000313" key="12">
    <source>
        <dbReference type="EMBL" id="CAF1418765.1"/>
    </source>
</evidence>
<protein>
    <recommendedName>
        <fullName evidence="10">G-protein coupled receptors family 1 profile domain-containing protein</fullName>
    </recommendedName>
</protein>
<feature type="transmembrane region" description="Helical" evidence="9">
    <location>
        <begin position="86"/>
        <end position="111"/>
    </location>
</feature>
<dbReference type="OrthoDB" id="9995918at2759"/>
<comment type="subcellular location">
    <subcellularLocation>
        <location evidence="1">Cell membrane</location>
        <topology evidence="1">Multi-pass membrane protein</topology>
    </subcellularLocation>
</comment>
<dbReference type="EMBL" id="CAJNOJ010000364">
    <property type="protein sequence ID" value="CAF1418765.1"/>
    <property type="molecule type" value="Genomic_DNA"/>
</dbReference>
<evidence type="ECO:0000256" key="1">
    <source>
        <dbReference type="ARBA" id="ARBA00004651"/>
    </source>
</evidence>
<keyword evidence="13" id="KW-1185">Reference proteome</keyword>
<sequence length="306" mass="35247">MSLTYVSQQISLYSGIVYLIFGVTGNTINIYVFSSVSAYRRTPTTFYFLSESIFKNIYLLTNLVPRIITFSYGYDFTNVSSLWCKFRQAILMMSGATTLSLTTLSIIDQYLVTSSNPSVRRMSRIQVSHRILLIIVIICSLHAVSFFVYFDISSITKTCISLNSTLSNYMPIYFIVIACIIPISIMSLFGYLTYRNIRQTIALVEQHADRQLIKMTFLQVMLAFIDTAPLGSLYIYNMITSGMIKDQDRLMKEYFAYVIISTEITLYFASSFYVFLFSSSRFRRNVKERLFGKRQTNVILPNTQTK</sequence>
<dbReference type="PANTHER" id="PTHR24229">
    <property type="entry name" value="NEUROPEPTIDES RECEPTOR"/>
    <property type="match status" value="1"/>
</dbReference>
<dbReference type="GO" id="GO:0042923">
    <property type="term" value="F:neuropeptide binding"/>
    <property type="evidence" value="ECO:0007669"/>
    <property type="project" value="TreeGrafter"/>
</dbReference>